<dbReference type="InterPro" id="IPR029057">
    <property type="entry name" value="PRTase-like"/>
</dbReference>
<keyword evidence="4" id="KW-1185">Reference proteome</keyword>
<reference evidence="3 4" key="1">
    <citation type="journal article" date="2024" name="Fungal Genet. Biol.">
        <title>The porcine skin microbiome exhibits broad fungal antagonism.</title>
        <authorList>
            <person name="De La Cruz K.F."/>
            <person name="Townsend E.C."/>
            <person name="Alex Cheong J.Z."/>
            <person name="Salamzade R."/>
            <person name="Liu A."/>
            <person name="Sandstrom S."/>
            <person name="Davila E."/>
            <person name="Huang L."/>
            <person name="Xu K.H."/>
            <person name="Wu S.Y."/>
            <person name="Meudt J.J."/>
            <person name="Shanmuganayagam D."/>
            <person name="Gibson A.L.F."/>
            <person name="Kalan L.R."/>
        </authorList>
    </citation>
    <scope>NUCLEOTIDE SEQUENCE [LARGE SCALE GENOMIC DNA]</scope>
    <source>
        <strain evidence="3 4">LK2625</strain>
    </source>
</reference>
<feature type="region of interest" description="Disordered" evidence="2">
    <location>
        <begin position="244"/>
        <end position="263"/>
    </location>
</feature>
<dbReference type="RefSeq" id="WP_095797412.1">
    <property type="nucleotide sequence ID" value="NZ_CAUREL010000006.1"/>
</dbReference>
<organism evidence="3 4">
    <name type="scientific">Kocuria carniphila</name>
    <dbReference type="NCBI Taxonomy" id="262208"/>
    <lineage>
        <taxon>Bacteria</taxon>
        <taxon>Bacillati</taxon>
        <taxon>Actinomycetota</taxon>
        <taxon>Actinomycetes</taxon>
        <taxon>Micrococcales</taxon>
        <taxon>Micrococcaceae</taxon>
        <taxon>Kocuria</taxon>
    </lineage>
</organism>
<dbReference type="EMBL" id="JAYWLU010000002">
    <property type="protein sequence ID" value="MEX3593630.1"/>
    <property type="molecule type" value="Genomic_DNA"/>
</dbReference>
<name>A0ABV3UZ73_9MICC</name>
<dbReference type="InterPro" id="IPR051910">
    <property type="entry name" value="ComF/GntX_DNA_util-trans"/>
</dbReference>
<evidence type="ECO:0000313" key="4">
    <source>
        <dbReference type="Proteomes" id="UP001558481"/>
    </source>
</evidence>
<evidence type="ECO:0000313" key="3">
    <source>
        <dbReference type="EMBL" id="MEX3593630.1"/>
    </source>
</evidence>
<evidence type="ECO:0000256" key="1">
    <source>
        <dbReference type="ARBA" id="ARBA00008007"/>
    </source>
</evidence>
<accession>A0ABV3UZ73</accession>
<dbReference type="InterPro" id="IPR000836">
    <property type="entry name" value="PRTase_dom"/>
</dbReference>
<dbReference type="Proteomes" id="UP001558481">
    <property type="component" value="Unassembled WGS sequence"/>
</dbReference>
<sequence>MTKIPSRALDRAGATLWNWAAASSEVLLPVSCAVCEAPGATLCRGCRIMLRRSTVRPAEVPAPRGLLASNARVWAAGPYEHELASCLLSFKNGGRADLAPVLGTVLTGVLLRAAEDLAVSPAAVLWVPVPTSARARWKRWFDPVQEILSRTSLPHGTRVHAGLEHRHRSALGASSQKSLDVAHRARAIKGSMRAVGVRGAMCVVVDDVMTSGATAAEAVSVLRDAGAHVPGIVVLATVRAGCSPGADSTTTGSHVSEFPHSLN</sequence>
<gene>
    <name evidence="3" type="ORF">VVR66_02755</name>
</gene>
<comment type="caution">
    <text evidence="3">The sequence shown here is derived from an EMBL/GenBank/DDBJ whole genome shotgun (WGS) entry which is preliminary data.</text>
</comment>
<dbReference type="Gene3D" id="3.40.50.2020">
    <property type="match status" value="1"/>
</dbReference>
<comment type="similarity">
    <text evidence="1">Belongs to the ComF/GntX family.</text>
</comment>
<dbReference type="PANTHER" id="PTHR47505:SF1">
    <property type="entry name" value="DNA UTILIZATION PROTEIN YHGH"/>
    <property type="match status" value="1"/>
</dbReference>
<dbReference type="CDD" id="cd06223">
    <property type="entry name" value="PRTases_typeI"/>
    <property type="match status" value="1"/>
</dbReference>
<protein>
    <submittedName>
        <fullName evidence="3">ComF family protein</fullName>
    </submittedName>
</protein>
<dbReference type="PANTHER" id="PTHR47505">
    <property type="entry name" value="DNA UTILIZATION PROTEIN YHGH"/>
    <property type="match status" value="1"/>
</dbReference>
<evidence type="ECO:0000256" key="2">
    <source>
        <dbReference type="SAM" id="MobiDB-lite"/>
    </source>
</evidence>
<proteinExistence type="inferred from homology"/>
<dbReference type="SUPFAM" id="SSF53271">
    <property type="entry name" value="PRTase-like"/>
    <property type="match status" value="1"/>
</dbReference>